<dbReference type="EMBL" id="JAJNDB010000005">
    <property type="protein sequence ID" value="MCD2196189.1"/>
    <property type="molecule type" value="Genomic_DNA"/>
</dbReference>
<dbReference type="RefSeq" id="WP_230738043.1">
    <property type="nucleotide sequence ID" value="NZ_JAJNDB010000005.1"/>
</dbReference>
<protein>
    <submittedName>
        <fullName evidence="1">Uncharacterized protein</fullName>
    </submittedName>
</protein>
<proteinExistence type="predicted"/>
<evidence type="ECO:0000313" key="2">
    <source>
        <dbReference type="Proteomes" id="UP001199469"/>
    </source>
</evidence>
<organism evidence="1 2">
    <name type="scientific">Actinomycetospora endophytica</name>
    <dbReference type="NCBI Taxonomy" id="2291215"/>
    <lineage>
        <taxon>Bacteria</taxon>
        <taxon>Bacillati</taxon>
        <taxon>Actinomycetota</taxon>
        <taxon>Actinomycetes</taxon>
        <taxon>Pseudonocardiales</taxon>
        <taxon>Pseudonocardiaceae</taxon>
        <taxon>Actinomycetospora</taxon>
    </lineage>
</organism>
<name>A0ABS8PDF4_9PSEU</name>
<dbReference type="Proteomes" id="UP001199469">
    <property type="component" value="Unassembled WGS sequence"/>
</dbReference>
<evidence type="ECO:0000313" key="1">
    <source>
        <dbReference type="EMBL" id="MCD2196189.1"/>
    </source>
</evidence>
<keyword evidence="2" id="KW-1185">Reference proteome</keyword>
<gene>
    <name evidence="1" type="ORF">LQ327_22710</name>
</gene>
<comment type="caution">
    <text evidence="1">The sequence shown here is derived from an EMBL/GenBank/DDBJ whole genome shotgun (WGS) entry which is preliminary data.</text>
</comment>
<reference evidence="1 2" key="1">
    <citation type="submission" date="2021-11" db="EMBL/GenBank/DDBJ databases">
        <title>Draft genome sequence of Actinomycetospora sp. SF1 isolated from the rhizosphere soil.</title>
        <authorList>
            <person name="Duangmal K."/>
            <person name="Chantavorakit T."/>
        </authorList>
    </citation>
    <scope>NUCLEOTIDE SEQUENCE [LARGE SCALE GENOMIC DNA]</scope>
    <source>
        <strain evidence="1 2">TBRC 5722</strain>
    </source>
</reference>
<sequence length="640" mass="71108">MELGGLFRDFLEPSAAERDRAVPIVVVRGTAGSSRERILEELRDQFCQGRPSAVCYSQEERLDKGARPYQVADFLASRLMNEVPRYGRLRFPRLLLGLLALKVNLNGPMADPEAPKILLEETLSERNRRPIDKWRREFDDITRPWADKASDPWAYAMRGLSSALGLAGALASRRRPGLAWYAHGYRPKGQRYTNGANALADLVRGHWTDSNAARDDVDLTLCRAFLADIREEYSHAHWFWAAHNNALVIVDRGDRAPFTGFLEVLARLYRDPEPEWAPTLFVAGSGRSPAKESPTAPGLSRLALTASYGDWEAHTDHWYGADDKCDWGPYYPLEVDRSTPTSDDAAMWEGFVDRLVRGHPEAHRIVTGALTAAGEHADHRQVLAMRTKQGSTVAKELRDLIVGENGGMSHGLSVLAAARDLRDDSIDRLESLCDERSQKAIERYLARSLWVLGPHEADPEATPRLHPLARQVLLHELAESRRWTEVQEGLRKRAASRDGVTGLYHALAAGRLQEVTEALSAAFETSHPEAWCELFQAVVSAPVRAPGNAPTAAQFAEARVRGVRSAGPIKASLVSAAQLHRSPLGDPAHELCAEIASDIYDLRPRKVDGRRHLTALAARYADCDDRSPRVEAHLTRSRST</sequence>
<accession>A0ABS8PDF4</accession>